<evidence type="ECO:0000313" key="2">
    <source>
        <dbReference type="Proteomes" id="UP000292082"/>
    </source>
</evidence>
<evidence type="ECO:0000313" key="1">
    <source>
        <dbReference type="EMBL" id="TBU65630.1"/>
    </source>
</evidence>
<protein>
    <submittedName>
        <fullName evidence="1">Uncharacterized protein</fullName>
    </submittedName>
</protein>
<dbReference type="Proteomes" id="UP000292082">
    <property type="component" value="Unassembled WGS sequence"/>
</dbReference>
<dbReference type="EMBL" id="ML145084">
    <property type="protein sequence ID" value="TBU65630.1"/>
    <property type="molecule type" value="Genomic_DNA"/>
</dbReference>
<accession>A0A4Q9QE46</accession>
<name>A0A4Q9QE46_9APHY</name>
<keyword evidence="2" id="KW-1185">Reference proteome</keyword>
<reference evidence="1 2" key="1">
    <citation type="submission" date="2019-01" db="EMBL/GenBank/DDBJ databases">
        <title>Draft genome sequences of three monokaryotic isolates of the white-rot basidiomycete fungus Dichomitus squalens.</title>
        <authorList>
            <consortium name="DOE Joint Genome Institute"/>
            <person name="Lopez S.C."/>
            <person name="Andreopoulos B."/>
            <person name="Pangilinan J."/>
            <person name="Lipzen A."/>
            <person name="Riley R."/>
            <person name="Ahrendt S."/>
            <person name="Ng V."/>
            <person name="Barry K."/>
            <person name="Daum C."/>
            <person name="Grigoriev I.V."/>
            <person name="Hilden K.S."/>
            <person name="Makela M.R."/>
            <person name="de Vries R.P."/>
        </authorList>
    </citation>
    <scope>NUCLEOTIDE SEQUENCE [LARGE SCALE GENOMIC DNA]</scope>
    <source>
        <strain evidence="1 2">CBS 464.89</strain>
    </source>
</reference>
<sequence length="75" mass="7994">MSYLAMIGCSGLSSVSSAAAGHTDLPRQLHNHVGTFCFPRSHDSTDLPDIVPSSHLLQIGPVAIHPIFCNRPQAD</sequence>
<dbReference type="AlphaFoldDB" id="A0A4Q9QE46"/>
<organism evidence="1 2">
    <name type="scientific">Dichomitus squalens</name>
    <dbReference type="NCBI Taxonomy" id="114155"/>
    <lineage>
        <taxon>Eukaryota</taxon>
        <taxon>Fungi</taxon>
        <taxon>Dikarya</taxon>
        <taxon>Basidiomycota</taxon>
        <taxon>Agaricomycotina</taxon>
        <taxon>Agaricomycetes</taxon>
        <taxon>Polyporales</taxon>
        <taxon>Polyporaceae</taxon>
        <taxon>Dichomitus</taxon>
    </lineage>
</organism>
<gene>
    <name evidence="1" type="ORF">BD310DRAFT_911741</name>
</gene>
<proteinExistence type="predicted"/>